<dbReference type="RefSeq" id="WP_305004088.1">
    <property type="nucleotide sequence ID" value="NZ_JAUQUB010000008.1"/>
</dbReference>
<dbReference type="Pfam" id="PF00296">
    <property type="entry name" value="Bac_luciferase"/>
    <property type="match status" value="1"/>
</dbReference>
<dbReference type="PANTHER" id="PTHR43244">
    <property type="match status" value="1"/>
</dbReference>
<comment type="caution">
    <text evidence="3">The sequence shown here is derived from an EMBL/GenBank/DDBJ whole genome shotgun (WGS) entry which is preliminary data.</text>
</comment>
<gene>
    <name evidence="3" type="ORF">Q5716_15625</name>
</gene>
<dbReference type="SUPFAM" id="SSF51679">
    <property type="entry name" value="Bacterial luciferase-like"/>
    <property type="match status" value="1"/>
</dbReference>
<protein>
    <submittedName>
        <fullName evidence="3">LLM class flavin-dependent oxidoreductase</fullName>
    </submittedName>
</protein>
<feature type="domain" description="Luciferase-like" evidence="2">
    <location>
        <begin position="3"/>
        <end position="296"/>
    </location>
</feature>
<dbReference type="InterPro" id="IPR011251">
    <property type="entry name" value="Luciferase-like_dom"/>
</dbReference>
<proteinExistence type="predicted"/>
<evidence type="ECO:0000313" key="4">
    <source>
        <dbReference type="Proteomes" id="UP001241072"/>
    </source>
</evidence>
<name>A0ABT9BWH9_9MICO</name>
<dbReference type="PANTHER" id="PTHR43244:SF1">
    <property type="entry name" value="5,10-METHYLENETETRAHYDROMETHANOPTERIN REDUCTASE"/>
    <property type="match status" value="1"/>
</dbReference>
<sequence length="318" mass="33131">MTALPRQGVMLPRDLPADRILEFARLAEELGFDELWVVEDLGFRGGIAQAAAVLGATSRVRVGIGILPAAVRNVVFGAMELATLAQLHPGRLDIGVGHGMPGWLSRVGAWPARPLSYLEAHVTALTALLRGETVSSDAPLELHGVALEASTLPDVVPEVLLGVRGPKSLAVSGRIAAGTVLAEPVTPEYARAALSQIAADRPHRLVAYNVAAVADTDAEALAIARPGLEWVGDPDWAPHIAPLDFAEEFATLRANSASRAEFAAALPDEWVARLALAGTPQSVRARVHALGEAGVTSSVAIPVGADPFTATVALARAL</sequence>
<evidence type="ECO:0000256" key="1">
    <source>
        <dbReference type="ARBA" id="ARBA00023002"/>
    </source>
</evidence>
<evidence type="ECO:0000259" key="2">
    <source>
        <dbReference type="Pfam" id="PF00296"/>
    </source>
</evidence>
<dbReference type="Gene3D" id="3.20.20.30">
    <property type="entry name" value="Luciferase-like domain"/>
    <property type="match status" value="1"/>
</dbReference>
<evidence type="ECO:0000313" key="3">
    <source>
        <dbReference type="EMBL" id="MDO7883662.1"/>
    </source>
</evidence>
<dbReference type="EMBL" id="JAUQUB010000008">
    <property type="protein sequence ID" value="MDO7883662.1"/>
    <property type="molecule type" value="Genomic_DNA"/>
</dbReference>
<accession>A0ABT9BWH9</accession>
<dbReference type="InterPro" id="IPR036661">
    <property type="entry name" value="Luciferase-like_sf"/>
</dbReference>
<reference evidence="3 4" key="1">
    <citation type="submission" date="2023-07" db="EMBL/GenBank/DDBJ databases">
        <title>Protaetiibacter sp. nov WY-16 isolated from soil.</title>
        <authorList>
            <person name="Liu B."/>
            <person name="Wan Y."/>
        </authorList>
    </citation>
    <scope>NUCLEOTIDE SEQUENCE [LARGE SCALE GENOMIC DNA]</scope>
    <source>
        <strain evidence="3 4">WY-16</strain>
    </source>
</reference>
<dbReference type="InterPro" id="IPR050564">
    <property type="entry name" value="F420-G6PD/mer"/>
</dbReference>
<organism evidence="3 4">
    <name type="scientific">Antiquaquibacter soli</name>
    <dbReference type="NCBI Taxonomy" id="3064523"/>
    <lineage>
        <taxon>Bacteria</taxon>
        <taxon>Bacillati</taxon>
        <taxon>Actinomycetota</taxon>
        <taxon>Actinomycetes</taxon>
        <taxon>Micrococcales</taxon>
        <taxon>Microbacteriaceae</taxon>
        <taxon>Antiquaquibacter</taxon>
    </lineage>
</organism>
<dbReference type="Proteomes" id="UP001241072">
    <property type="component" value="Unassembled WGS sequence"/>
</dbReference>
<keyword evidence="1" id="KW-0560">Oxidoreductase</keyword>
<keyword evidence="4" id="KW-1185">Reference proteome</keyword>